<dbReference type="InParanoid" id="A0A482XIQ8"/>
<dbReference type="GO" id="GO:0030148">
    <property type="term" value="P:sphingolipid biosynthetic process"/>
    <property type="evidence" value="ECO:0007669"/>
    <property type="project" value="TreeGrafter"/>
</dbReference>
<keyword evidence="2 10" id="KW-0444">Lipid biosynthesis</keyword>
<dbReference type="GO" id="GO:0042761">
    <property type="term" value="P:very long-chain fatty acid biosynthetic process"/>
    <property type="evidence" value="ECO:0007669"/>
    <property type="project" value="TreeGrafter"/>
</dbReference>
<keyword evidence="4 10" id="KW-0812">Transmembrane</keyword>
<reference evidence="11 12" key="1">
    <citation type="journal article" date="2017" name="Gigascience">
        <title>Genome sequence of the small brown planthopper, Laodelphax striatellus.</title>
        <authorList>
            <person name="Zhu J."/>
            <person name="Jiang F."/>
            <person name="Wang X."/>
            <person name="Yang P."/>
            <person name="Bao Y."/>
            <person name="Zhao W."/>
            <person name="Wang W."/>
            <person name="Lu H."/>
            <person name="Wang Q."/>
            <person name="Cui N."/>
            <person name="Li J."/>
            <person name="Chen X."/>
            <person name="Luo L."/>
            <person name="Yu J."/>
            <person name="Kang L."/>
            <person name="Cui F."/>
        </authorList>
    </citation>
    <scope>NUCLEOTIDE SEQUENCE [LARGE SCALE GENOMIC DNA]</scope>
    <source>
        <strain evidence="11">Lst14</strain>
    </source>
</reference>
<keyword evidence="3 10" id="KW-0808">Transferase</keyword>
<evidence type="ECO:0000313" key="11">
    <source>
        <dbReference type="EMBL" id="RZF45218.1"/>
    </source>
</evidence>
<dbReference type="STRING" id="195883.A0A482XIQ8"/>
<evidence type="ECO:0000256" key="4">
    <source>
        <dbReference type="ARBA" id="ARBA00022692"/>
    </source>
</evidence>
<evidence type="ECO:0000256" key="8">
    <source>
        <dbReference type="ARBA" id="ARBA00023136"/>
    </source>
</evidence>
<evidence type="ECO:0000313" key="12">
    <source>
        <dbReference type="Proteomes" id="UP000291343"/>
    </source>
</evidence>
<evidence type="ECO:0000256" key="2">
    <source>
        <dbReference type="ARBA" id="ARBA00022516"/>
    </source>
</evidence>
<evidence type="ECO:0000256" key="3">
    <source>
        <dbReference type="ARBA" id="ARBA00022679"/>
    </source>
</evidence>
<dbReference type="GO" id="GO:0019367">
    <property type="term" value="P:fatty acid elongation, saturated fatty acid"/>
    <property type="evidence" value="ECO:0007669"/>
    <property type="project" value="TreeGrafter"/>
</dbReference>
<keyword evidence="8 10" id="KW-0472">Membrane</keyword>
<proteinExistence type="inferred from homology"/>
<dbReference type="AlphaFoldDB" id="A0A482XIQ8"/>
<keyword evidence="9 10" id="KW-0275">Fatty acid biosynthesis</keyword>
<keyword evidence="6 10" id="KW-1133">Transmembrane helix</keyword>
<feature type="transmembrane region" description="Helical" evidence="10">
    <location>
        <begin position="363"/>
        <end position="380"/>
    </location>
</feature>
<dbReference type="Proteomes" id="UP000291343">
    <property type="component" value="Unassembled WGS sequence"/>
</dbReference>
<protein>
    <recommendedName>
        <fullName evidence="10">Elongation of very long chain fatty acids protein</fullName>
        <ecNumber evidence="10">2.3.1.199</ecNumber>
    </recommendedName>
    <alternativeName>
        <fullName evidence="10">Very-long-chain 3-oxoacyl-CoA synthase</fullName>
    </alternativeName>
</protein>
<feature type="transmembrane region" description="Helical" evidence="10">
    <location>
        <begin position="88"/>
        <end position="105"/>
    </location>
</feature>
<dbReference type="PANTHER" id="PTHR11157:SF21">
    <property type="entry name" value="ELONGATION OF VERY LONG CHAIN FATTY ACIDS PROTEIN"/>
    <property type="match status" value="1"/>
</dbReference>
<dbReference type="GO" id="GO:0034625">
    <property type="term" value="P:fatty acid elongation, monounsaturated fatty acid"/>
    <property type="evidence" value="ECO:0007669"/>
    <property type="project" value="TreeGrafter"/>
</dbReference>
<organism evidence="11 12">
    <name type="scientific">Laodelphax striatellus</name>
    <name type="common">Small brown planthopper</name>
    <name type="synonym">Delphax striatella</name>
    <dbReference type="NCBI Taxonomy" id="195883"/>
    <lineage>
        <taxon>Eukaryota</taxon>
        <taxon>Metazoa</taxon>
        <taxon>Ecdysozoa</taxon>
        <taxon>Arthropoda</taxon>
        <taxon>Hexapoda</taxon>
        <taxon>Insecta</taxon>
        <taxon>Pterygota</taxon>
        <taxon>Neoptera</taxon>
        <taxon>Paraneoptera</taxon>
        <taxon>Hemiptera</taxon>
        <taxon>Auchenorrhyncha</taxon>
        <taxon>Fulgoroidea</taxon>
        <taxon>Delphacidae</taxon>
        <taxon>Criomorphinae</taxon>
        <taxon>Laodelphax</taxon>
    </lineage>
</organism>
<feature type="transmembrane region" description="Helical" evidence="10">
    <location>
        <begin position="323"/>
        <end position="342"/>
    </location>
</feature>
<sequence length="420" mass="49291">MFVDKIVYRSTPTSLTDLFACSIGAISNKLFSLRYSLLCQPVETGTSPREIQILDIVWTYYLSKIIDVMDTVFIILRKKYSQLSLLHIYHHAGMILLSWVGVNYVPGGQSLLLGVINCFIHVVMYGYYLLTLVDKRYTSSWWKKHITQLQMVSIMIILDHIQSLYHNFEYVWPDPRTRHYPLVYTPIPFIIIAIFLLFTYYMGPKYMRGRQPYRLEKIAIVYNVMQMILNGYLFITGIRLIYWPLRHSLLCQPVETGTSPREIQILDGVWLYYLIKMIDVIDSVFIILRKKYSQLSLLHIYHHAGMILVSWIGIKYVPGGQGVLMGVINCFVHVVMYGYYLLTLVDKRYTSSWWKKHITQLQMLQFITICVHHLMATVMNCGYPRFLSILLVLGTSLLIYLFAIFYFHAYIEPEKQKKKS</sequence>
<keyword evidence="5 10" id="KW-0276">Fatty acid metabolism</keyword>
<dbReference type="SMR" id="A0A482XIQ8"/>
<feature type="transmembrane region" description="Helical" evidence="10">
    <location>
        <begin position="180"/>
        <end position="200"/>
    </location>
</feature>
<feature type="transmembrane region" description="Helical" evidence="10">
    <location>
        <begin position="111"/>
        <end position="130"/>
    </location>
</feature>
<accession>A0A482XIQ8</accession>
<comment type="catalytic activity">
    <reaction evidence="10">
        <text>a very-long-chain acyl-CoA + malonyl-CoA + H(+) = a very-long-chain 3-oxoacyl-CoA + CO2 + CoA</text>
        <dbReference type="Rhea" id="RHEA:32727"/>
        <dbReference type="ChEBI" id="CHEBI:15378"/>
        <dbReference type="ChEBI" id="CHEBI:16526"/>
        <dbReference type="ChEBI" id="CHEBI:57287"/>
        <dbReference type="ChEBI" id="CHEBI:57384"/>
        <dbReference type="ChEBI" id="CHEBI:90725"/>
        <dbReference type="ChEBI" id="CHEBI:90736"/>
        <dbReference type="EC" id="2.3.1.199"/>
    </reaction>
</comment>
<dbReference type="Pfam" id="PF01151">
    <property type="entry name" value="ELO"/>
    <property type="match status" value="2"/>
</dbReference>
<evidence type="ECO:0000256" key="5">
    <source>
        <dbReference type="ARBA" id="ARBA00022832"/>
    </source>
</evidence>
<feature type="transmembrane region" description="Helical" evidence="10">
    <location>
        <begin position="151"/>
        <end position="168"/>
    </location>
</feature>
<keyword evidence="12" id="KW-1185">Reference proteome</keyword>
<dbReference type="GO" id="GO:0005789">
    <property type="term" value="C:endoplasmic reticulum membrane"/>
    <property type="evidence" value="ECO:0007669"/>
    <property type="project" value="TreeGrafter"/>
</dbReference>
<feature type="transmembrane region" description="Helical" evidence="10">
    <location>
        <begin position="300"/>
        <end position="317"/>
    </location>
</feature>
<feature type="transmembrane region" description="Helical" evidence="10">
    <location>
        <begin position="270"/>
        <end position="288"/>
    </location>
</feature>
<evidence type="ECO:0000256" key="6">
    <source>
        <dbReference type="ARBA" id="ARBA00022989"/>
    </source>
</evidence>
<evidence type="ECO:0000256" key="9">
    <source>
        <dbReference type="ARBA" id="ARBA00023160"/>
    </source>
</evidence>
<dbReference type="GO" id="GO:0034626">
    <property type="term" value="P:fatty acid elongation, polyunsaturated fatty acid"/>
    <property type="evidence" value="ECO:0007669"/>
    <property type="project" value="TreeGrafter"/>
</dbReference>
<comment type="similarity">
    <text evidence="10">Belongs to the ELO family.</text>
</comment>
<comment type="caution">
    <text evidence="11">The sequence shown here is derived from an EMBL/GenBank/DDBJ whole genome shotgun (WGS) entry which is preliminary data.</text>
</comment>
<dbReference type="InterPro" id="IPR002076">
    <property type="entry name" value="ELO_fam"/>
</dbReference>
<evidence type="ECO:0000256" key="1">
    <source>
        <dbReference type="ARBA" id="ARBA00004141"/>
    </source>
</evidence>
<comment type="subcellular location">
    <subcellularLocation>
        <location evidence="1">Membrane</location>
        <topology evidence="1">Multi-pass membrane protein</topology>
    </subcellularLocation>
</comment>
<keyword evidence="7 10" id="KW-0443">Lipid metabolism</keyword>
<feature type="transmembrane region" description="Helical" evidence="10">
    <location>
        <begin position="220"/>
        <end position="242"/>
    </location>
</feature>
<gene>
    <name evidence="11" type="ORF">LSTR_LSTR012641</name>
</gene>
<name>A0A482XIQ8_LAOST</name>
<evidence type="ECO:0000256" key="10">
    <source>
        <dbReference type="RuleBase" id="RU361115"/>
    </source>
</evidence>
<dbReference type="OrthoDB" id="434092at2759"/>
<dbReference type="GO" id="GO:0009922">
    <property type="term" value="F:fatty acid elongase activity"/>
    <property type="evidence" value="ECO:0007669"/>
    <property type="project" value="UniProtKB-EC"/>
</dbReference>
<feature type="transmembrane region" description="Helical" evidence="10">
    <location>
        <begin position="386"/>
        <end position="411"/>
    </location>
</feature>
<evidence type="ECO:0000256" key="7">
    <source>
        <dbReference type="ARBA" id="ARBA00023098"/>
    </source>
</evidence>
<dbReference type="PANTHER" id="PTHR11157">
    <property type="entry name" value="FATTY ACID ACYL TRANSFERASE-RELATED"/>
    <property type="match status" value="1"/>
</dbReference>
<dbReference type="EC" id="2.3.1.199" evidence="10"/>
<comment type="caution">
    <text evidence="10">Lacks conserved residue(s) required for the propagation of feature annotation.</text>
</comment>
<dbReference type="EMBL" id="QKKF02009658">
    <property type="protein sequence ID" value="RZF45218.1"/>
    <property type="molecule type" value="Genomic_DNA"/>
</dbReference>